<organism evidence="1 2">
    <name type="scientific">Acinetobacter marinus</name>
    <dbReference type="NCBI Taxonomy" id="281375"/>
    <lineage>
        <taxon>Bacteria</taxon>
        <taxon>Pseudomonadati</taxon>
        <taxon>Pseudomonadota</taxon>
        <taxon>Gammaproteobacteria</taxon>
        <taxon>Moraxellales</taxon>
        <taxon>Moraxellaceae</taxon>
        <taxon>Acinetobacter</taxon>
    </lineage>
</organism>
<dbReference type="PANTHER" id="PTHR34472">
    <property type="entry name" value="SULFUR CARRIER PROTEIN THIS"/>
    <property type="match status" value="1"/>
</dbReference>
<evidence type="ECO:0000313" key="1">
    <source>
        <dbReference type="EMBL" id="SDB83950.1"/>
    </source>
</evidence>
<gene>
    <name evidence="1" type="ORF">SAMN05421749_101251</name>
</gene>
<sequence>MNIFLNGEAQNIEFRTLLELVQSLQLENKRFAVEVNEQIVPKSRLAETMIQNNDKIEIIQAVGGG</sequence>
<dbReference type="Pfam" id="PF02597">
    <property type="entry name" value="ThiS"/>
    <property type="match status" value="1"/>
</dbReference>
<name>A0A1G6GPL8_9GAMM</name>
<dbReference type="Gene3D" id="3.10.20.30">
    <property type="match status" value="1"/>
</dbReference>
<reference evidence="2" key="1">
    <citation type="submission" date="2016-09" db="EMBL/GenBank/DDBJ databases">
        <authorList>
            <person name="Varghese N."/>
            <person name="Submissions S."/>
        </authorList>
    </citation>
    <scope>NUCLEOTIDE SEQUENCE [LARGE SCALE GENOMIC DNA]</scope>
    <source>
        <strain evidence="2">ANC 3699</strain>
    </source>
</reference>
<proteinExistence type="predicted"/>
<dbReference type="EMBL" id="FMYK01000001">
    <property type="protein sequence ID" value="SDB83950.1"/>
    <property type="molecule type" value="Genomic_DNA"/>
</dbReference>
<dbReference type="AlphaFoldDB" id="A0A1G6GPL8"/>
<keyword evidence="2" id="KW-1185">Reference proteome</keyword>
<accession>A0A1G6GPL8</accession>
<protein>
    <submittedName>
        <fullName evidence="1">Sulfur carrier protein</fullName>
    </submittedName>
</protein>
<dbReference type="InterPro" id="IPR016155">
    <property type="entry name" value="Mopterin_synth/thiamin_S_b"/>
</dbReference>
<evidence type="ECO:0000313" key="2">
    <source>
        <dbReference type="Proteomes" id="UP000242317"/>
    </source>
</evidence>
<dbReference type="InterPro" id="IPR012675">
    <property type="entry name" value="Beta-grasp_dom_sf"/>
</dbReference>
<dbReference type="InterPro" id="IPR003749">
    <property type="entry name" value="ThiS/MoaD-like"/>
</dbReference>
<dbReference type="CDD" id="cd00565">
    <property type="entry name" value="Ubl_ThiS"/>
    <property type="match status" value="1"/>
</dbReference>
<dbReference type="NCBIfam" id="TIGR01683">
    <property type="entry name" value="thiS"/>
    <property type="match status" value="1"/>
</dbReference>
<dbReference type="OrthoDB" id="9800283at2"/>
<dbReference type="Proteomes" id="UP000242317">
    <property type="component" value="Unassembled WGS sequence"/>
</dbReference>
<dbReference type="SUPFAM" id="SSF54285">
    <property type="entry name" value="MoaD/ThiS"/>
    <property type="match status" value="1"/>
</dbReference>
<dbReference type="RefSeq" id="WP_092614837.1">
    <property type="nucleotide sequence ID" value="NZ_FMYK01000001.1"/>
</dbReference>
<dbReference type="InterPro" id="IPR010035">
    <property type="entry name" value="Thi_S"/>
</dbReference>
<dbReference type="PANTHER" id="PTHR34472:SF1">
    <property type="entry name" value="SULFUR CARRIER PROTEIN THIS"/>
    <property type="match status" value="1"/>
</dbReference>